<accession>A0A9W7A9L3</accession>
<dbReference type="InterPro" id="IPR034058">
    <property type="entry name" value="TagA/B/C/D_pept_dom"/>
</dbReference>
<dbReference type="Proteomes" id="UP001165082">
    <property type="component" value="Unassembled WGS sequence"/>
</dbReference>
<feature type="active site" description="Charge relay system" evidence="7 8">
    <location>
        <position position="638"/>
    </location>
</feature>
<feature type="transmembrane region" description="Helical" evidence="10">
    <location>
        <begin position="1105"/>
        <end position="1126"/>
    </location>
</feature>
<feature type="compositionally biased region" description="Low complexity" evidence="9">
    <location>
        <begin position="892"/>
        <end position="901"/>
    </location>
</feature>
<dbReference type="InterPro" id="IPR036852">
    <property type="entry name" value="Peptidase_S8/S53_dom_sf"/>
</dbReference>
<keyword evidence="2 8" id="KW-0645">Protease</keyword>
<dbReference type="PRINTS" id="PR00723">
    <property type="entry name" value="SUBTILISIN"/>
</dbReference>
<dbReference type="PROSITE" id="PS00138">
    <property type="entry name" value="SUBTILASE_SER"/>
    <property type="match status" value="1"/>
</dbReference>
<dbReference type="PANTHER" id="PTHR43399">
    <property type="entry name" value="SUBTILISIN-RELATED"/>
    <property type="match status" value="1"/>
</dbReference>
<comment type="caution">
    <text evidence="13">The sequence shown here is derived from an EMBL/GenBank/DDBJ whole genome shotgun (WGS) entry which is preliminary data.</text>
</comment>
<evidence type="ECO:0000256" key="9">
    <source>
        <dbReference type="SAM" id="MobiDB-lite"/>
    </source>
</evidence>
<gene>
    <name evidence="13" type="ORF">TrRE_jg3824</name>
</gene>
<dbReference type="EMBL" id="BRXZ01001333">
    <property type="protein sequence ID" value="GMH68541.1"/>
    <property type="molecule type" value="Genomic_DNA"/>
</dbReference>
<evidence type="ECO:0000256" key="6">
    <source>
        <dbReference type="ARBA" id="ARBA00023619"/>
    </source>
</evidence>
<feature type="domain" description="Peptidase S8/S53" evidence="12">
    <location>
        <begin position="351"/>
        <end position="703"/>
    </location>
</feature>
<feature type="region of interest" description="Disordered" evidence="9">
    <location>
        <begin position="1194"/>
        <end position="1219"/>
    </location>
</feature>
<dbReference type="Pfam" id="PF00082">
    <property type="entry name" value="Peptidase_S8"/>
    <property type="match status" value="1"/>
</dbReference>
<keyword evidence="3 8" id="KW-0378">Hydrolase</keyword>
<feature type="active site" description="Charge relay system" evidence="7 8">
    <location>
        <position position="417"/>
    </location>
</feature>
<evidence type="ECO:0000256" key="2">
    <source>
        <dbReference type="ARBA" id="ARBA00022670"/>
    </source>
</evidence>
<keyword evidence="10" id="KW-0472">Membrane</keyword>
<name>A0A9W7A9L3_9STRA</name>
<feature type="region of interest" description="Disordered" evidence="9">
    <location>
        <begin position="1150"/>
        <end position="1173"/>
    </location>
</feature>
<proteinExistence type="inferred from homology"/>
<dbReference type="InterPro" id="IPR022398">
    <property type="entry name" value="Peptidase_S8_His-AS"/>
</dbReference>
<dbReference type="SUPFAM" id="SSF52743">
    <property type="entry name" value="Subtilisin-like"/>
    <property type="match status" value="1"/>
</dbReference>
<evidence type="ECO:0000256" key="10">
    <source>
        <dbReference type="SAM" id="Phobius"/>
    </source>
</evidence>
<evidence type="ECO:0000256" key="1">
    <source>
        <dbReference type="ARBA" id="ARBA00011073"/>
    </source>
</evidence>
<dbReference type="InterPro" id="IPR051048">
    <property type="entry name" value="Peptidase_S8/S53_subtilisin"/>
</dbReference>
<keyword evidence="10" id="KW-0812">Transmembrane</keyword>
<dbReference type="SUPFAM" id="SSF49785">
    <property type="entry name" value="Galactose-binding domain-like"/>
    <property type="match status" value="1"/>
</dbReference>
<dbReference type="PROSITE" id="PS00137">
    <property type="entry name" value="SUBTILASE_HIS"/>
    <property type="match status" value="1"/>
</dbReference>
<dbReference type="Gene3D" id="3.40.50.200">
    <property type="entry name" value="Peptidase S8/S53 domain"/>
    <property type="match status" value="1"/>
</dbReference>
<dbReference type="GO" id="GO:0004252">
    <property type="term" value="F:serine-type endopeptidase activity"/>
    <property type="evidence" value="ECO:0007669"/>
    <property type="project" value="UniProtKB-UniRule"/>
</dbReference>
<evidence type="ECO:0000313" key="14">
    <source>
        <dbReference type="Proteomes" id="UP001165082"/>
    </source>
</evidence>
<dbReference type="GO" id="GO:0006508">
    <property type="term" value="P:proteolysis"/>
    <property type="evidence" value="ECO:0007669"/>
    <property type="project" value="UniProtKB-KW"/>
</dbReference>
<evidence type="ECO:0000256" key="3">
    <source>
        <dbReference type="ARBA" id="ARBA00022801"/>
    </source>
</evidence>
<comment type="catalytic activity">
    <reaction evidence="5">
        <text>Hydrolysis of proteins with broad specificity for peptide bonds, and a preference for a large uncharged residue in P1. Hydrolyzes peptide amides.</text>
        <dbReference type="EC" id="3.4.21.62"/>
    </reaction>
</comment>
<evidence type="ECO:0000256" key="4">
    <source>
        <dbReference type="ARBA" id="ARBA00022825"/>
    </source>
</evidence>
<feature type="compositionally biased region" description="Gly residues" evidence="9">
    <location>
        <begin position="1198"/>
        <end position="1219"/>
    </location>
</feature>
<protein>
    <recommendedName>
        <fullName evidence="6">subtilisin</fullName>
        <ecNumber evidence="6">3.4.21.62</ecNumber>
    </recommendedName>
</protein>
<keyword evidence="14" id="KW-1185">Reference proteome</keyword>
<reference evidence="13" key="1">
    <citation type="submission" date="2022-07" db="EMBL/GenBank/DDBJ databases">
        <title>Genome analysis of Parmales, a sister group of diatoms, reveals the evolutionary specialization of diatoms from phago-mixotrophs to photoautotrophs.</title>
        <authorList>
            <person name="Ban H."/>
            <person name="Sato S."/>
            <person name="Yoshikawa S."/>
            <person name="Kazumasa Y."/>
            <person name="Nakamura Y."/>
            <person name="Ichinomiya M."/>
            <person name="Saitoh K."/>
            <person name="Sato N."/>
            <person name="Blanc-Mathieu R."/>
            <person name="Endo H."/>
            <person name="Kuwata A."/>
            <person name="Ogata H."/>
        </authorList>
    </citation>
    <scope>NUCLEOTIDE SEQUENCE</scope>
</reference>
<dbReference type="InterPro" id="IPR000209">
    <property type="entry name" value="Peptidase_S8/S53_dom"/>
</dbReference>
<evidence type="ECO:0000256" key="11">
    <source>
        <dbReference type="SAM" id="SignalP"/>
    </source>
</evidence>
<keyword evidence="11" id="KW-0732">Signal</keyword>
<organism evidence="13 14">
    <name type="scientific">Triparma retinervis</name>
    <dbReference type="NCBI Taxonomy" id="2557542"/>
    <lineage>
        <taxon>Eukaryota</taxon>
        <taxon>Sar</taxon>
        <taxon>Stramenopiles</taxon>
        <taxon>Ochrophyta</taxon>
        <taxon>Bolidophyceae</taxon>
        <taxon>Parmales</taxon>
        <taxon>Triparmaceae</taxon>
        <taxon>Triparma</taxon>
    </lineage>
</organism>
<evidence type="ECO:0000256" key="7">
    <source>
        <dbReference type="PIRSR" id="PIRSR615500-1"/>
    </source>
</evidence>
<dbReference type="CDD" id="cd04842">
    <property type="entry name" value="Peptidases_S8_Kp43_protease"/>
    <property type="match status" value="1"/>
</dbReference>
<dbReference type="InterPro" id="IPR015500">
    <property type="entry name" value="Peptidase_S8_subtilisin-rel"/>
</dbReference>
<feature type="signal peptide" evidence="11">
    <location>
        <begin position="1"/>
        <end position="19"/>
    </location>
</feature>
<evidence type="ECO:0000313" key="13">
    <source>
        <dbReference type="EMBL" id="GMH68541.1"/>
    </source>
</evidence>
<evidence type="ECO:0000259" key="12">
    <source>
        <dbReference type="Pfam" id="PF00082"/>
    </source>
</evidence>
<feature type="active site" description="Charge relay system" evidence="7 8">
    <location>
        <position position="360"/>
    </location>
</feature>
<dbReference type="Gene3D" id="2.60.120.380">
    <property type="match status" value="1"/>
</dbReference>
<evidence type="ECO:0000256" key="8">
    <source>
        <dbReference type="PROSITE-ProRule" id="PRU01240"/>
    </source>
</evidence>
<dbReference type="InterPro" id="IPR008979">
    <property type="entry name" value="Galactose-bd-like_sf"/>
</dbReference>
<feature type="region of interest" description="Disordered" evidence="9">
    <location>
        <begin position="879"/>
        <end position="901"/>
    </location>
</feature>
<dbReference type="EC" id="3.4.21.62" evidence="6"/>
<dbReference type="PANTHER" id="PTHR43399:SF4">
    <property type="entry name" value="CELL WALL-ASSOCIATED PROTEASE"/>
    <property type="match status" value="1"/>
</dbReference>
<sequence>MNFAAAAAFLCLACNVASALEPKLLNLASLSSIVHSEAENEFMDDNILENAAMFELDKQEALYRRRLQAGGHDVPSRFPAFVCEHSPSMDAHERGERVAAGLNCQHGLRIIYNQEDMTCFEASLDFADLGGAPDDLTVHPYLHPMKLGPNVVMNVMEDVAHHVARGFDIDLCHGRGGGGDQRAAAAEKLRSGLLGLFELESEAHSGLSEGFFWNNDDNRRKLRETVGSGKRRMQADVWVDALDGSEGSEACLNSIQHIHVKEGKDLHTNFLYVNGAVTFVDSVASQFEDAEEGKAHGVQCLLTAMAFMAQQPEVCHVGNKPKIQTFNTQASWITQSGTQGSTPFYDKGIRGQGQVVQISDTGLDRDNCYFGETSGSVIPTDGTFDPSKRKVVKYNPLQICYSSSECYFDNKEERGGHGTHVAGTVAGSRADGQAGFADGVAKDAKISFFDMEDTATGYMLSPEDVGDFFGPGQLAGAQLHSASWGSPWNLYTTEDYKYDSYLYNNDEMLMIVAAGNAGEQNGPNSLSTVLSPANAKNIVTVGATESTGKDIEFYQLGQDYVASFSSRGPAGDGRIKPDVMAPGHHILSARAQPDMVGECDSPGAYPEAPGCTWGSDSDGNDVCIENVEDGLMFMQGTSMATPVVSGAAALVRQYFKDGFYPTGSKVPANAITPSGSLVKAVLINSGREIVGVRDGWNGVDAGTSGQSSQLYDEHQGFGRVTLADTLTLGSGGLSTFVVNNEPLARNSNINYEFEIGNCASASDFSVTLTWFDPTGNPNPIIDQDSKVPTAPPGQGPWTFTKPFCANCLVNDLDMKVIKNGVATTFPNGRTSKDSKNNVERVLISNAQSGDTYTVNVRATNIFSATQKFSLVASGCFSESDSTPSPTSPMTPSPSAAPTVTPPALTLQPTPTPVTGEFCEVWVKYKNLHLETQGVDHPGEDMFSNPNIALAFRETVSEVAGAECIDEGWVCYYSAAAVGSSFQPTGLRARRADTTPDSELENISVDFVVTAKVEGSTGCDDRQEEAALAGMVTARILASLGDGSFQRKLRSKGGGTFLETVIVEDQNFDPQVASDTLYTPRVSTLRDRKCTNWEDIQWFMEHFWEIAAAGGAAVALCCICGICFAMFRNQQARRRERKYAAKAMNVRGYAGKNPMATSKHRPQPRQKEGGVSMTTMGYKGQGTRQMTAAQRLANNHGTKMGGGRNKGGKGKGGSGGRSVW</sequence>
<keyword evidence="4 8" id="KW-0720">Serine protease</keyword>
<dbReference type="PROSITE" id="PS51892">
    <property type="entry name" value="SUBTILASE"/>
    <property type="match status" value="1"/>
</dbReference>
<dbReference type="InterPro" id="IPR023828">
    <property type="entry name" value="Peptidase_S8_Ser-AS"/>
</dbReference>
<dbReference type="AlphaFoldDB" id="A0A9W7A9L3"/>
<dbReference type="OrthoDB" id="10256524at2759"/>
<comment type="similarity">
    <text evidence="1 8">Belongs to the peptidase S8 family.</text>
</comment>
<evidence type="ECO:0000256" key="5">
    <source>
        <dbReference type="ARBA" id="ARBA00023529"/>
    </source>
</evidence>
<feature type="chain" id="PRO_5040959482" description="subtilisin" evidence="11">
    <location>
        <begin position="20"/>
        <end position="1219"/>
    </location>
</feature>
<keyword evidence="10" id="KW-1133">Transmembrane helix</keyword>